<organism evidence="2">
    <name type="scientific">Pseudomonas fluorescens</name>
    <dbReference type="NCBI Taxonomy" id="294"/>
    <lineage>
        <taxon>Bacteria</taxon>
        <taxon>Pseudomonadati</taxon>
        <taxon>Pseudomonadota</taxon>
        <taxon>Gammaproteobacteria</taxon>
        <taxon>Pseudomonadales</taxon>
        <taxon>Pseudomonadaceae</taxon>
        <taxon>Pseudomonas</taxon>
    </lineage>
</organism>
<sequence length="296" mass="33487">MELFIDHTDFEPGNDPWNGWQKGPNGSLLMIKTEQGNHFAGFENFQGTLNGRILNKTLEGLTPATHYTISMRVRRQKDTSMTPSLWFELDGNELEGRIAVVDQQWHTLRWSFQATSISHHLELLGRDGTEQAGGDISFDDICIYPTTITENFDGQNTQLIDPGQSIQLPTMTITLLQGHTGIKAGIADYPHTIDGLLEGLAIVLQRGQSNPSSAQRLRIDLTVPCDKIKFAWTWRQRPGEVEFHDERGQLLETLSFSGEPRHHWVEYQAPAERRIASLVVTSRDYAFLDFFTFTSA</sequence>
<dbReference type="EMBL" id="OZ024668">
    <property type="protein sequence ID" value="CAK9888809.1"/>
    <property type="molecule type" value="Genomic_DNA"/>
</dbReference>
<protein>
    <recommendedName>
        <fullName evidence="4">CBM-cenC domain-containing protein</fullName>
    </recommendedName>
</protein>
<dbReference type="EMBL" id="CABVHG010000071">
    <property type="protein sequence ID" value="VVN42325.1"/>
    <property type="molecule type" value="Genomic_DNA"/>
</dbReference>
<dbReference type="Proteomes" id="UP000326595">
    <property type="component" value="Chromosome"/>
</dbReference>
<evidence type="ECO:0000313" key="3">
    <source>
        <dbReference type="Proteomes" id="UP000326595"/>
    </source>
</evidence>
<proteinExistence type="predicted"/>
<evidence type="ECO:0008006" key="4">
    <source>
        <dbReference type="Google" id="ProtNLM"/>
    </source>
</evidence>
<dbReference type="RefSeq" id="WP_150777123.1">
    <property type="nucleotide sequence ID" value="NZ_OZ024668.1"/>
</dbReference>
<reference evidence="2" key="1">
    <citation type="submission" date="2019-09" db="EMBL/GenBank/DDBJ databases">
        <authorList>
            <person name="Chandra G."/>
            <person name="Truman W A."/>
        </authorList>
    </citation>
    <scope>NUCLEOTIDE SEQUENCE [LARGE SCALE GENOMIC DNA]</scope>
    <source>
        <strain evidence="2">PS652</strain>
    </source>
</reference>
<dbReference type="AlphaFoldDB" id="A0A5E6XNT6"/>
<gene>
    <name evidence="1" type="ORF">PS652_01638</name>
    <name evidence="2" type="ORF">PS652_05518</name>
</gene>
<dbReference type="SUPFAM" id="SSF49785">
    <property type="entry name" value="Galactose-binding domain-like"/>
    <property type="match status" value="1"/>
</dbReference>
<dbReference type="Gene3D" id="2.60.120.260">
    <property type="entry name" value="Galactose-binding domain-like"/>
    <property type="match status" value="1"/>
</dbReference>
<evidence type="ECO:0000313" key="1">
    <source>
        <dbReference type="EMBL" id="CAK9888809.1"/>
    </source>
</evidence>
<dbReference type="InterPro" id="IPR008979">
    <property type="entry name" value="Galactose-bd-like_sf"/>
</dbReference>
<evidence type="ECO:0000313" key="2">
    <source>
        <dbReference type="EMBL" id="VVN42325.1"/>
    </source>
</evidence>
<name>A0A5E6XNT6_PSEFL</name>
<accession>A0A5E6XNT6</accession>
<reference evidence="1 3" key="2">
    <citation type="submission" date="2024-03" db="EMBL/GenBank/DDBJ databases">
        <authorList>
            <person name="Alaster D. Moffat"/>
            <person name="Govind Chandra"/>
            <person name="Andrew W. Truman"/>
        </authorList>
    </citation>
    <scope>NUCLEOTIDE SEQUENCE [LARGE SCALE GENOMIC DNA]</scope>
    <source>
        <strain evidence="1">PS652</strain>
    </source>
</reference>